<dbReference type="SUPFAM" id="SSF56112">
    <property type="entry name" value="Protein kinase-like (PK-like)"/>
    <property type="match status" value="1"/>
</dbReference>
<keyword evidence="2" id="KW-0418">Kinase</keyword>
<dbReference type="InterPro" id="IPR051678">
    <property type="entry name" value="AGP_Transferase"/>
</dbReference>
<dbReference type="GO" id="GO:0016301">
    <property type="term" value="F:kinase activity"/>
    <property type="evidence" value="ECO:0007669"/>
    <property type="project" value="UniProtKB-KW"/>
</dbReference>
<dbReference type="CDD" id="cd05120">
    <property type="entry name" value="APH_ChoK_like"/>
    <property type="match status" value="1"/>
</dbReference>
<dbReference type="Gene3D" id="3.90.1200.10">
    <property type="match status" value="1"/>
</dbReference>
<keyword evidence="3" id="KW-1185">Reference proteome</keyword>
<dbReference type="EMBL" id="AYSA01000379">
    <property type="protein sequence ID" value="ESZ92545.1"/>
    <property type="molecule type" value="Genomic_DNA"/>
</dbReference>
<dbReference type="PANTHER" id="PTHR21310">
    <property type="entry name" value="AMINOGLYCOSIDE PHOSPHOTRANSFERASE-RELATED-RELATED"/>
    <property type="match status" value="1"/>
</dbReference>
<dbReference type="OrthoDB" id="3526434at2759"/>
<dbReference type="PANTHER" id="PTHR21310:SF58">
    <property type="entry name" value="AMINOGLYCOSIDE PHOSPHOTRANSFERASE DOMAIN-CONTAINING PROTEIN"/>
    <property type="match status" value="1"/>
</dbReference>
<gene>
    <name evidence="2" type="ORF">SBOR_7071</name>
</gene>
<accession>W9CDA1</accession>
<name>W9CDA1_SCLBF</name>
<organism evidence="2 3">
    <name type="scientific">Sclerotinia borealis (strain F-4128)</name>
    <dbReference type="NCBI Taxonomy" id="1432307"/>
    <lineage>
        <taxon>Eukaryota</taxon>
        <taxon>Fungi</taxon>
        <taxon>Dikarya</taxon>
        <taxon>Ascomycota</taxon>
        <taxon>Pezizomycotina</taxon>
        <taxon>Leotiomycetes</taxon>
        <taxon>Helotiales</taxon>
        <taxon>Sclerotiniaceae</taxon>
        <taxon>Sclerotinia</taxon>
    </lineage>
</organism>
<evidence type="ECO:0000313" key="3">
    <source>
        <dbReference type="Proteomes" id="UP000019487"/>
    </source>
</evidence>
<dbReference type="InterPro" id="IPR011009">
    <property type="entry name" value="Kinase-like_dom_sf"/>
</dbReference>
<dbReference type="InterPro" id="IPR002575">
    <property type="entry name" value="Aminoglycoside_PTrfase"/>
</dbReference>
<dbReference type="Pfam" id="PF01636">
    <property type="entry name" value="APH"/>
    <property type="match status" value="1"/>
</dbReference>
<comment type="caution">
    <text evidence="2">The sequence shown here is derived from an EMBL/GenBank/DDBJ whole genome shotgun (WGS) entry which is preliminary data.</text>
</comment>
<evidence type="ECO:0000313" key="2">
    <source>
        <dbReference type="EMBL" id="ESZ92545.1"/>
    </source>
</evidence>
<reference evidence="2 3" key="1">
    <citation type="journal article" date="2014" name="Genome Announc.">
        <title>Draft genome sequence of Sclerotinia borealis, a psychrophilic plant pathogenic fungus.</title>
        <authorList>
            <person name="Mardanov A.V."/>
            <person name="Beletsky A.V."/>
            <person name="Kadnikov V.V."/>
            <person name="Ignatov A.N."/>
            <person name="Ravin N.V."/>
        </authorList>
    </citation>
    <scope>NUCLEOTIDE SEQUENCE [LARGE SCALE GENOMIC DNA]</scope>
    <source>
        <strain evidence="3">F-4157</strain>
    </source>
</reference>
<dbReference type="AlphaFoldDB" id="W9CDA1"/>
<feature type="domain" description="Aminoglycoside phosphotransferase" evidence="1">
    <location>
        <begin position="98"/>
        <end position="278"/>
    </location>
</feature>
<dbReference type="Proteomes" id="UP000019487">
    <property type="component" value="Unassembled WGS sequence"/>
</dbReference>
<sequence>MDAGKSTIPDDAMVYVKGSLKLVKELKGMDLISAVSTGRVTRGPNKTIIPRGSYYTEKDLIPGDTDPEDTVILYQYGNRSIKRLPDGLVLKSGPSIRLAEAAAMDLAAKHGLPVPKSHGVCEPDQENGRRLGWIKMDFVEGTALEDVWADLNKQEKLDICHQLRDILIKMRTIEPPTQGTINSCDNSSIKDGRNISDYQGGPFKNETEFNEFILDFGARPPVALEQAIRNRMPTGHRTVLTHCDLSPRNIMVRDGKITGLIDWEDGGFFPEYWEYVKFFEAFTKHRDWKDYSDEIMPQKYDDELLFFQVLLRWQRS</sequence>
<protein>
    <submittedName>
        <fullName evidence="2">Kinase domain-containing protein</fullName>
    </submittedName>
</protein>
<keyword evidence="2" id="KW-0808">Transferase</keyword>
<evidence type="ECO:0000259" key="1">
    <source>
        <dbReference type="Pfam" id="PF01636"/>
    </source>
</evidence>
<dbReference type="STRING" id="1432307.W9CDA1"/>
<proteinExistence type="predicted"/>
<dbReference type="HOGENOM" id="CLU_021768_5_3_1"/>